<keyword evidence="1" id="KW-1133">Transmembrane helix</keyword>
<name>A0A3Q2UIA1_FUNHE</name>
<dbReference type="Proteomes" id="UP000265000">
    <property type="component" value="Unplaced"/>
</dbReference>
<dbReference type="AlphaFoldDB" id="A0A3Q2UIA1"/>
<keyword evidence="1" id="KW-0472">Membrane</keyword>
<evidence type="ECO:0000313" key="3">
    <source>
        <dbReference type="Proteomes" id="UP000265000"/>
    </source>
</evidence>
<evidence type="ECO:0000313" key="2">
    <source>
        <dbReference type="Ensembl" id="ENSFHEP00000030230.1"/>
    </source>
</evidence>
<sequence length="80" mass="9511">MDGRCWDLSSCLQISLFVVTMTRITETLHRHISRLINHFGSYTFFLPVGVFFPHMQRILICLIWDILPNVLFNLNFFSNY</sequence>
<accession>A0A3Q2UIA1</accession>
<keyword evidence="1" id="KW-0812">Transmembrane</keyword>
<keyword evidence="3" id="KW-1185">Reference proteome</keyword>
<feature type="transmembrane region" description="Helical" evidence="1">
    <location>
        <begin position="44"/>
        <end position="67"/>
    </location>
</feature>
<dbReference type="Ensembl" id="ENSFHET00000021546.1">
    <property type="protein sequence ID" value="ENSFHEP00000030230.1"/>
    <property type="gene ID" value="ENSFHEG00000015414.1"/>
</dbReference>
<protein>
    <submittedName>
        <fullName evidence="2">Uncharacterized protein</fullName>
    </submittedName>
</protein>
<organism evidence="2 3">
    <name type="scientific">Fundulus heteroclitus</name>
    <name type="common">Killifish</name>
    <name type="synonym">Mummichog</name>
    <dbReference type="NCBI Taxonomy" id="8078"/>
    <lineage>
        <taxon>Eukaryota</taxon>
        <taxon>Metazoa</taxon>
        <taxon>Chordata</taxon>
        <taxon>Craniata</taxon>
        <taxon>Vertebrata</taxon>
        <taxon>Euteleostomi</taxon>
        <taxon>Actinopterygii</taxon>
        <taxon>Neopterygii</taxon>
        <taxon>Teleostei</taxon>
        <taxon>Neoteleostei</taxon>
        <taxon>Acanthomorphata</taxon>
        <taxon>Ovalentaria</taxon>
        <taxon>Atherinomorphae</taxon>
        <taxon>Cyprinodontiformes</taxon>
        <taxon>Fundulidae</taxon>
        <taxon>Fundulus</taxon>
    </lineage>
</organism>
<reference evidence="2" key="1">
    <citation type="submission" date="2025-08" db="UniProtKB">
        <authorList>
            <consortium name="Ensembl"/>
        </authorList>
    </citation>
    <scope>IDENTIFICATION</scope>
</reference>
<evidence type="ECO:0000256" key="1">
    <source>
        <dbReference type="SAM" id="Phobius"/>
    </source>
</evidence>
<reference evidence="2" key="2">
    <citation type="submission" date="2025-09" db="UniProtKB">
        <authorList>
            <consortium name="Ensembl"/>
        </authorList>
    </citation>
    <scope>IDENTIFICATION</scope>
</reference>
<proteinExistence type="predicted"/>